<dbReference type="EMBL" id="CP097503">
    <property type="protein sequence ID" value="URD81250.1"/>
    <property type="molecule type" value="Genomic_DNA"/>
</dbReference>
<evidence type="ECO:0000313" key="1">
    <source>
        <dbReference type="EMBL" id="URD81250.1"/>
    </source>
</evidence>
<accession>A0A9E7EP06</accession>
<gene>
    <name evidence="1" type="ORF">MUK42_22585</name>
</gene>
<name>A0A9E7EP06_9LILI</name>
<dbReference type="AlphaFoldDB" id="A0A9E7EP06"/>
<reference evidence="1" key="1">
    <citation type="submission" date="2022-05" db="EMBL/GenBank/DDBJ databases">
        <title>The Musa troglodytarum L. genome provides insights into the mechanism of non-climacteric behaviour and enrichment of carotenoids.</title>
        <authorList>
            <person name="Wang J."/>
        </authorList>
    </citation>
    <scope>NUCLEOTIDE SEQUENCE</scope>
    <source>
        <tissue evidence="1">Leaf</tissue>
    </source>
</reference>
<proteinExistence type="predicted"/>
<keyword evidence="2" id="KW-1185">Reference proteome</keyword>
<dbReference type="OrthoDB" id="10617267at2759"/>
<organism evidence="1 2">
    <name type="scientific">Musa troglodytarum</name>
    <name type="common">fe'i banana</name>
    <dbReference type="NCBI Taxonomy" id="320322"/>
    <lineage>
        <taxon>Eukaryota</taxon>
        <taxon>Viridiplantae</taxon>
        <taxon>Streptophyta</taxon>
        <taxon>Embryophyta</taxon>
        <taxon>Tracheophyta</taxon>
        <taxon>Spermatophyta</taxon>
        <taxon>Magnoliopsida</taxon>
        <taxon>Liliopsida</taxon>
        <taxon>Zingiberales</taxon>
        <taxon>Musaceae</taxon>
        <taxon>Musa</taxon>
    </lineage>
</organism>
<evidence type="ECO:0000313" key="2">
    <source>
        <dbReference type="Proteomes" id="UP001055439"/>
    </source>
</evidence>
<dbReference type="Proteomes" id="UP001055439">
    <property type="component" value="Chromosome 10"/>
</dbReference>
<protein>
    <submittedName>
        <fullName evidence="1">Uncharacterized protein</fullName>
    </submittedName>
</protein>
<sequence>MVLSHLSVLETAKKMVKPSLRGSFVLHAATQASPSTVAYVLPTSAWKPCTLTVRHRMQNLVLQVTEAAEEAEAGIWNQESSYCHAGCCLDHVTSSWLSCTDGNTVTTNKQVQCLQGYFTFDKQHTWIDNLQVTARVWKEKDAWNLELEVSNILSLNKVHKLTKEKGAGERNGASFYFLDMNGAPGHPYTTDVIYGACTKGKNMKDEWKWT</sequence>